<gene>
    <name evidence="2" type="ORF">KIN20_002836</name>
</gene>
<name>A0AAD5MHD5_PARTN</name>
<sequence length="57" mass="6345">MRENGVFHAVTGKKRVDTHSPPAHGGRRERSARYVPETYAIRNSVPTFSAEVMGAFD</sequence>
<dbReference type="AlphaFoldDB" id="A0AAD5MHD5"/>
<comment type="caution">
    <text evidence="2">The sequence shown here is derived from an EMBL/GenBank/DDBJ whole genome shotgun (WGS) entry which is preliminary data.</text>
</comment>
<evidence type="ECO:0000313" key="2">
    <source>
        <dbReference type="EMBL" id="KAJ1347704.1"/>
    </source>
</evidence>
<evidence type="ECO:0000313" key="3">
    <source>
        <dbReference type="Proteomes" id="UP001196413"/>
    </source>
</evidence>
<organism evidence="2 3">
    <name type="scientific">Parelaphostrongylus tenuis</name>
    <name type="common">Meningeal worm</name>
    <dbReference type="NCBI Taxonomy" id="148309"/>
    <lineage>
        <taxon>Eukaryota</taxon>
        <taxon>Metazoa</taxon>
        <taxon>Ecdysozoa</taxon>
        <taxon>Nematoda</taxon>
        <taxon>Chromadorea</taxon>
        <taxon>Rhabditida</taxon>
        <taxon>Rhabditina</taxon>
        <taxon>Rhabditomorpha</taxon>
        <taxon>Strongyloidea</taxon>
        <taxon>Metastrongylidae</taxon>
        <taxon>Parelaphostrongylus</taxon>
    </lineage>
</organism>
<dbReference type="EMBL" id="JAHQIW010000369">
    <property type="protein sequence ID" value="KAJ1347704.1"/>
    <property type="molecule type" value="Genomic_DNA"/>
</dbReference>
<dbReference type="Proteomes" id="UP001196413">
    <property type="component" value="Unassembled WGS sequence"/>
</dbReference>
<keyword evidence="3" id="KW-1185">Reference proteome</keyword>
<evidence type="ECO:0000256" key="1">
    <source>
        <dbReference type="SAM" id="MobiDB-lite"/>
    </source>
</evidence>
<protein>
    <submittedName>
        <fullName evidence="2">Uncharacterized protein</fullName>
    </submittedName>
</protein>
<reference evidence="2" key="1">
    <citation type="submission" date="2021-06" db="EMBL/GenBank/DDBJ databases">
        <title>Parelaphostrongylus tenuis whole genome reference sequence.</title>
        <authorList>
            <person name="Garwood T.J."/>
            <person name="Larsen P.A."/>
            <person name="Fountain-Jones N.M."/>
            <person name="Garbe J.R."/>
            <person name="Macchietto M.G."/>
            <person name="Kania S.A."/>
            <person name="Gerhold R.W."/>
            <person name="Richards J.E."/>
            <person name="Wolf T.M."/>
        </authorList>
    </citation>
    <scope>NUCLEOTIDE SEQUENCE</scope>
    <source>
        <strain evidence="2">MNPRO001-30</strain>
        <tissue evidence="2">Meninges</tissue>
    </source>
</reference>
<feature type="region of interest" description="Disordered" evidence="1">
    <location>
        <begin position="1"/>
        <end position="31"/>
    </location>
</feature>
<accession>A0AAD5MHD5</accession>
<proteinExistence type="predicted"/>